<organism evidence="1">
    <name type="scientific">Streptomyces sp. R11</name>
    <dbReference type="NCBI Taxonomy" id="3238625"/>
    <lineage>
        <taxon>Bacteria</taxon>
        <taxon>Bacillati</taxon>
        <taxon>Actinomycetota</taxon>
        <taxon>Actinomycetes</taxon>
        <taxon>Kitasatosporales</taxon>
        <taxon>Streptomycetaceae</taxon>
        <taxon>Streptomyces</taxon>
    </lineage>
</organism>
<proteinExistence type="predicted"/>
<evidence type="ECO:0000313" key="1">
    <source>
        <dbReference type="EMBL" id="XDQ14324.1"/>
    </source>
</evidence>
<dbReference type="EMBL" id="CP163432">
    <property type="protein sequence ID" value="XDQ14324.1"/>
    <property type="molecule type" value="Genomic_DNA"/>
</dbReference>
<dbReference type="AlphaFoldDB" id="A0AB39N7Y2"/>
<reference evidence="1" key="1">
    <citation type="submission" date="2024-07" db="EMBL/GenBank/DDBJ databases">
        <authorList>
            <person name="Yu S.T."/>
        </authorList>
    </citation>
    <scope>NUCLEOTIDE SEQUENCE</scope>
    <source>
        <strain evidence="1">R11</strain>
    </source>
</reference>
<sequence>MFDVDTIELAAGRHEPGSGQASFLEAVSYFAGEAWSDHPECVSPLIAIFGRAWNDALPDVDRTQLLRPYIRRVVGTRCAVDLGQIGILAAYAGDGEMKDVPCMPADCARAWMCADWLIRTYTPAWLRLAGRDTATLEGLPELVCGMRGYHHHFPTPPTAVIANAIMPQQLPERRMLWQDFYACVSRAEALAGGPAVRDAFRAVPWLAPDAPDSQIDHIVQIAMGNAGAAMEAVVHAAARDAGWNDILEAEHRATRDMAVEAARRARREILQAAPSEVQRAARDAKRAAPRWERDMLKADERRTRRSAEETVRRTVGPAVRPYVWIRAKAAGWAAVRDSRTAMNQYAPPAIREAARAAAQRAYHDVEHTAHWQPALAAAQAGAQRALAPTIAELQNSACDLLDRLTTA</sequence>
<dbReference type="RefSeq" id="WP_369274298.1">
    <property type="nucleotide sequence ID" value="NZ_CP163432.1"/>
</dbReference>
<name>A0AB39N7Y2_9ACTN</name>
<accession>A0AB39N7Y2</accession>
<protein>
    <submittedName>
        <fullName evidence="1">Uncharacterized protein</fullName>
    </submittedName>
</protein>
<gene>
    <name evidence="1" type="ORF">AB5J55_34175</name>
</gene>